<evidence type="ECO:0000256" key="2">
    <source>
        <dbReference type="ARBA" id="ARBA00023015"/>
    </source>
</evidence>
<evidence type="ECO:0000256" key="1">
    <source>
        <dbReference type="ARBA" id="ARBA00009437"/>
    </source>
</evidence>
<dbReference type="InterPro" id="IPR000847">
    <property type="entry name" value="LysR_HTH_N"/>
</dbReference>
<dbReference type="InterPro" id="IPR036388">
    <property type="entry name" value="WH-like_DNA-bd_sf"/>
</dbReference>
<dbReference type="InterPro" id="IPR050950">
    <property type="entry name" value="HTH-type_LysR_regulators"/>
</dbReference>
<dbReference type="InterPro" id="IPR036390">
    <property type="entry name" value="WH_DNA-bd_sf"/>
</dbReference>
<name>A0AAC9ZAJ2_9RHOB</name>
<dbReference type="EMBL" id="CP010784">
    <property type="protein sequence ID" value="ATF06865.1"/>
    <property type="molecule type" value="Genomic_DNA"/>
</dbReference>
<evidence type="ECO:0000256" key="4">
    <source>
        <dbReference type="ARBA" id="ARBA00023163"/>
    </source>
</evidence>
<gene>
    <name evidence="6" type="ORF">PhaeoP63_02813</name>
</gene>
<dbReference type="SUPFAM" id="SSF53850">
    <property type="entry name" value="Periplasmic binding protein-like II"/>
    <property type="match status" value="1"/>
</dbReference>
<dbReference type="Pfam" id="PF03466">
    <property type="entry name" value="LysR_substrate"/>
    <property type="match status" value="1"/>
</dbReference>
<dbReference type="PANTHER" id="PTHR30419">
    <property type="entry name" value="HTH-TYPE TRANSCRIPTIONAL REGULATOR YBHD"/>
    <property type="match status" value="1"/>
</dbReference>
<evidence type="ECO:0000256" key="3">
    <source>
        <dbReference type="ARBA" id="ARBA00023125"/>
    </source>
</evidence>
<keyword evidence="2" id="KW-0805">Transcription regulation</keyword>
<organism evidence="6 7">
    <name type="scientific">Phaeobacter gallaeciensis</name>
    <dbReference type="NCBI Taxonomy" id="60890"/>
    <lineage>
        <taxon>Bacteria</taxon>
        <taxon>Pseudomonadati</taxon>
        <taxon>Pseudomonadota</taxon>
        <taxon>Alphaproteobacteria</taxon>
        <taxon>Rhodobacterales</taxon>
        <taxon>Roseobacteraceae</taxon>
        <taxon>Phaeobacter</taxon>
    </lineage>
</organism>
<dbReference type="GO" id="GO:0005829">
    <property type="term" value="C:cytosol"/>
    <property type="evidence" value="ECO:0007669"/>
    <property type="project" value="TreeGrafter"/>
</dbReference>
<dbReference type="GO" id="GO:0003700">
    <property type="term" value="F:DNA-binding transcription factor activity"/>
    <property type="evidence" value="ECO:0007669"/>
    <property type="project" value="InterPro"/>
</dbReference>
<dbReference type="GeneID" id="31847191"/>
<dbReference type="Proteomes" id="UP000217545">
    <property type="component" value="Chromosome"/>
</dbReference>
<proteinExistence type="inferred from homology"/>
<comment type="similarity">
    <text evidence="1">Belongs to the LysR transcriptional regulatory family.</text>
</comment>
<keyword evidence="3" id="KW-0238">DNA-binding</keyword>
<dbReference type="InterPro" id="IPR005119">
    <property type="entry name" value="LysR_subst-bd"/>
</dbReference>
<accession>A0AAC9ZAJ2</accession>
<dbReference type="Gene3D" id="3.40.190.290">
    <property type="match status" value="1"/>
</dbReference>
<evidence type="ECO:0000313" key="7">
    <source>
        <dbReference type="Proteomes" id="UP000217545"/>
    </source>
</evidence>
<dbReference type="GO" id="GO:0003677">
    <property type="term" value="F:DNA binding"/>
    <property type="evidence" value="ECO:0007669"/>
    <property type="project" value="UniProtKB-KW"/>
</dbReference>
<dbReference type="PRINTS" id="PR00039">
    <property type="entry name" value="HTHLYSR"/>
</dbReference>
<dbReference type="CDD" id="cd05466">
    <property type="entry name" value="PBP2_LTTR_substrate"/>
    <property type="match status" value="1"/>
</dbReference>
<reference evidence="6 7" key="1">
    <citation type="journal article" date="2017" name="Front. Microbiol.">
        <title>Phaeobacter piscinae sp. nov., a species of the Roseobacter group and potential aquaculture probiont.</title>
        <authorList>
            <person name="Sonnenschein E.C."/>
            <person name="Phippen C.B.W."/>
            <person name="Nielsen K.F."/>
            <person name="Mateiu R.V."/>
            <person name="Melchiorsen J."/>
            <person name="Gram L."/>
            <person name="Overmann J."/>
            <person name="Freese H.M."/>
        </authorList>
    </citation>
    <scope>NUCLEOTIDE SEQUENCE [LARGE SCALE GENOMIC DNA]</scope>
    <source>
        <strain evidence="6 7">P63</strain>
    </source>
</reference>
<dbReference type="AlphaFoldDB" id="A0AAC9ZAJ2"/>
<protein>
    <submittedName>
        <fullName evidence="6">Transcriptional regulator</fullName>
    </submittedName>
</protein>
<evidence type="ECO:0000259" key="5">
    <source>
        <dbReference type="PROSITE" id="PS50931"/>
    </source>
</evidence>
<sequence length="293" mass="31462">MSLRLLDTVPIIALRALPLIQETGSITRAANALGVSQPAVSRAIAALEHKSGIVATRRIGGQISLTAEGKRLAELGHREALLRQDAWEDVTALKRKKTGALRIGSIGASASTRLLPQLLGDYQNRFPKIRLAVREIPEAEMAEALKTGVVDVAITLAQDDPSLDQLPLADDHLVALLPADRVWPGRLTPKDLLQLPFVMTKGGSEPLVRAWFAQAGVVPDVRHEAQQITSLLALVRAKLGATIIADLAAPEHHPGLVKVPLDPPAPREIVLARLAGDPMSEALSAFWEVHRTA</sequence>
<dbReference type="RefSeq" id="WP_024098186.1">
    <property type="nucleotide sequence ID" value="NZ_CP010588.1"/>
</dbReference>
<feature type="domain" description="HTH lysR-type" evidence="5">
    <location>
        <begin position="9"/>
        <end position="66"/>
    </location>
</feature>
<dbReference type="Pfam" id="PF00126">
    <property type="entry name" value="HTH_1"/>
    <property type="match status" value="1"/>
</dbReference>
<evidence type="ECO:0000313" key="6">
    <source>
        <dbReference type="EMBL" id="ATF06865.1"/>
    </source>
</evidence>
<keyword evidence="4" id="KW-0804">Transcription</keyword>
<dbReference type="Gene3D" id="1.10.10.10">
    <property type="entry name" value="Winged helix-like DNA-binding domain superfamily/Winged helix DNA-binding domain"/>
    <property type="match status" value="1"/>
</dbReference>
<dbReference type="SUPFAM" id="SSF46785">
    <property type="entry name" value="Winged helix' DNA-binding domain"/>
    <property type="match status" value="1"/>
</dbReference>
<dbReference type="PROSITE" id="PS50931">
    <property type="entry name" value="HTH_LYSR"/>
    <property type="match status" value="1"/>
</dbReference>